<evidence type="ECO:0000313" key="2">
    <source>
        <dbReference type="EnsemblMetazoa" id="Aqu2.1.29849_001"/>
    </source>
</evidence>
<reference evidence="2" key="1">
    <citation type="submission" date="2017-05" db="UniProtKB">
        <authorList>
            <consortium name="EnsemblMetazoa"/>
        </authorList>
    </citation>
    <scope>IDENTIFICATION</scope>
</reference>
<feature type="region of interest" description="Disordered" evidence="1">
    <location>
        <begin position="141"/>
        <end position="176"/>
    </location>
</feature>
<protein>
    <recommendedName>
        <fullName evidence="3">Peptidase A2 domain-containing protein</fullName>
    </recommendedName>
</protein>
<evidence type="ECO:0000256" key="1">
    <source>
        <dbReference type="SAM" id="MobiDB-lite"/>
    </source>
</evidence>
<dbReference type="AlphaFoldDB" id="A0A1X7UQR1"/>
<accession>A0A1X7UQR1</accession>
<dbReference type="InParanoid" id="A0A1X7UQR1"/>
<sequence>MQCPDKAWFCGGGIPKRMSRSSVLVERTRVKDIVLDTGFTRTMVRCDLVPEDKLIELEAVAVRCAHGDTVLNPLAEEEMELGSDRMVVTAAVADRLPVSVPLGMDVRVLGKLLHGEHGVMHSHGVEEALVVTTRSRARQEERDELEKAQKEALSCGVPKPLELTSPTVSGGNGEASAEEVVWKASFHFQRTSS</sequence>
<proteinExistence type="predicted"/>
<name>A0A1X7UQR1_AMPQE</name>
<evidence type="ECO:0008006" key="3">
    <source>
        <dbReference type="Google" id="ProtNLM"/>
    </source>
</evidence>
<feature type="compositionally biased region" description="Basic and acidic residues" evidence="1">
    <location>
        <begin position="141"/>
        <end position="150"/>
    </location>
</feature>
<organism evidence="2">
    <name type="scientific">Amphimedon queenslandica</name>
    <name type="common">Sponge</name>
    <dbReference type="NCBI Taxonomy" id="400682"/>
    <lineage>
        <taxon>Eukaryota</taxon>
        <taxon>Metazoa</taxon>
        <taxon>Porifera</taxon>
        <taxon>Demospongiae</taxon>
        <taxon>Heteroscleromorpha</taxon>
        <taxon>Haplosclerida</taxon>
        <taxon>Niphatidae</taxon>
        <taxon>Amphimedon</taxon>
    </lineage>
</organism>
<dbReference type="EnsemblMetazoa" id="Aqu2.1.29849_001">
    <property type="protein sequence ID" value="Aqu2.1.29849_001"/>
    <property type="gene ID" value="Aqu2.1.29849"/>
</dbReference>
<dbReference type="OrthoDB" id="6761011at2759"/>